<dbReference type="AlphaFoldDB" id="W2TBC7"/>
<keyword evidence="1" id="KW-0732">Signal</keyword>
<sequence length="62" mass="7046">MFLWLLTALLVLNAFTQDAVLAEECSDRINPKICEVIMKKHNCTGPMEHVAMTQCKLTCKFC</sequence>
<evidence type="ECO:0000313" key="2">
    <source>
        <dbReference type="EMBL" id="ETN78899.1"/>
    </source>
</evidence>
<dbReference type="EMBL" id="KI659684">
    <property type="protein sequence ID" value="ETN78899.1"/>
    <property type="molecule type" value="Genomic_DNA"/>
</dbReference>
<evidence type="ECO:0000313" key="3">
    <source>
        <dbReference type="Proteomes" id="UP000053676"/>
    </source>
</evidence>
<dbReference type="KEGG" id="nai:NECAME_02763"/>
<evidence type="ECO:0008006" key="4">
    <source>
        <dbReference type="Google" id="ProtNLM"/>
    </source>
</evidence>
<dbReference type="Gene3D" id="1.10.10.1870">
    <property type="entry name" value="ShTK domain-like"/>
    <property type="match status" value="1"/>
</dbReference>
<protein>
    <recommendedName>
        <fullName evidence="4">ShTK domain protein</fullName>
    </recommendedName>
</protein>
<evidence type="ECO:0000256" key="1">
    <source>
        <dbReference type="SAM" id="SignalP"/>
    </source>
</evidence>
<feature type="signal peptide" evidence="1">
    <location>
        <begin position="1"/>
        <end position="22"/>
    </location>
</feature>
<proteinExistence type="predicted"/>
<accession>W2TBC7</accession>
<keyword evidence="3" id="KW-1185">Reference proteome</keyword>
<gene>
    <name evidence="2" type="ORF">NECAME_02763</name>
</gene>
<organism evidence="2 3">
    <name type="scientific">Necator americanus</name>
    <name type="common">Human hookworm</name>
    <dbReference type="NCBI Taxonomy" id="51031"/>
    <lineage>
        <taxon>Eukaryota</taxon>
        <taxon>Metazoa</taxon>
        <taxon>Ecdysozoa</taxon>
        <taxon>Nematoda</taxon>
        <taxon>Chromadorea</taxon>
        <taxon>Rhabditida</taxon>
        <taxon>Rhabditina</taxon>
        <taxon>Rhabditomorpha</taxon>
        <taxon>Strongyloidea</taxon>
        <taxon>Ancylostomatidae</taxon>
        <taxon>Bunostominae</taxon>
        <taxon>Necator</taxon>
    </lineage>
</organism>
<name>W2TBC7_NECAM</name>
<feature type="chain" id="PRO_5004824971" description="ShTK domain protein" evidence="1">
    <location>
        <begin position="23"/>
        <end position="62"/>
    </location>
</feature>
<dbReference type="Proteomes" id="UP000053676">
    <property type="component" value="Unassembled WGS sequence"/>
</dbReference>
<reference evidence="3" key="1">
    <citation type="journal article" date="2014" name="Nat. Genet.">
        <title>Genome of the human hookworm Necator americanus.</title>
        <authorList>
            <person name="Tang Y.T."/>
            <person name="Gao X."/>
            <person name="Rosa B.A."/>
            <person name="Abubucker S."/>
            <person name="Hallsworth-Pepin K."/>
            <person name="Martin J."/>
            <person name="Tyagi R."/>
            <person name="Heizer E."/>
            <person name="Zhang X."/>
            <person name="Bhonagiri-Palsikar V."/>
            <person name="Minx P."/>
            <person name="Warren W.C."/>
            <person name="Wang Q."/>
            <person name="Zhan B."/>
            <person name="Hotez P.J."/>
            <person name="Sternberg P.W."/>
            <person name="Dougall A."/>
            <person name="Gaze S.T."/>
            <person name="Mulvenna J."/>
            <person name="Sotillo J."/>
            <person name="Ranganathan S."/>
            <person name="Rabelo E.M."/>
            <person name="Wilson R.K."/>
            <person name="Felgner P.L."/>
            <person name="Bethony J."/>
            <person name="Hawdon J.M."/>
            <person name="Gasser R.B."/>
            <person name="Loukas A."/>
            <person name="Mitreva M."/>
        </authorList>
    </citation>
    <scope>NUCLEOTIDE SEQUENCE [LARGE SCALE GENOMIC DNA]</scope>
</reference>